<keyword evidence="3" id="KW-1185">Reference proteome</keyword>
<dbReference type="Gene3D" id="1.25.40.10">
    <property type="entry name" value="Tetratricopeptide repeat domain"/>
    <property type="match status" value="1"/>
</dbReference>
<dbReference type="Gene3D" id="3.40.50.10140">
    <property type="entry name" value="Toll/interleukin-1 receptor homology (TIR) domain"/>
    <property type="match status" value="1"/>
</dbReference>
<dbReference type="InterPro" id="IPR035897">
    <property type="entry name" value="Toll_tir_struct_dom_sf"/>
</dbReference>
<evidence type="ECO:0000313" key="3">
    <source>
        <dbReference type="Proteomes" id="UP001203410"/>
    </source>
</evidence>
<comment type="caution">
    <text evidence="2">The sequence shown here is derived from an EMBL/GenBank/DDBJ whole genome shotgun (WGS) entry which is preliminary data.</text>
</comment>
<dbReference type="Pfam" id="PF13676">
    <property type="entry name" value="TIR_2"/>
    <property type="match status" value="1"/>
</dbReference>
<dbReference type="InterPro" id="IPR000157">
    <property type="entry name" value="TIR_dom"/>
</dbReference>
<evidence type="ECO:0000259" key="1">
    <source>
        <dbReference type="Pfam" id="PF13676"/>
    </source>
</evidence>
<dbReference type="EMBL" id="JAMGBA010000001">
    <property type="protein sequence ID" value="MCL6698034.1"/>
    <property type="molecule type" value="Genomic_DNA"/>
</dbReference>
<feature type="domain" description="TIR" evidence="1">
    <location>
        <begin position="2"/>
        <end position="103"/>
    </location>
</feature>
<evidence type="ECO:0000313" key="2">
    <source>
        <dbReference type="EMBL" id="MCL6698034.1"/>
    </source>
</evidence>
<protein>
    <submittedName>
        <fullName evidence="2">TIR domain-containing protein</fullName>
    </submittedName>
</protein>
<reference evidence="2 3" key="1">
    <citation type="submission" date="2022-05" db="EMBL/GenBank/DDBJ databases">
        <authorList>
            <person name="Jo J.-H."/>
            <person name="Im W.-T."/>
        </authorList>
    </citation>
    <scope>NUCLEOTIDE SEQUENCE [LARGE SCALE GENOMIC DNA]</scope>
    <source>
        <strain evidence="2 3">NSE70-1</strain>
    </source>
</reference>
<organism evidence="2 3">
    <name type="scientific">Sphingomonas caseinilyticus</name>
    <dbReference type="NCBI Taxonomy" id="2908205"/>
    <lineage>
        <taxon>Bacteria</taxon>
        <taxon>Pseudomonadati</taxon>
        <taxon>Pseudomonadota</taxon>
        <taxon>Alphaproteobacteria</taxon>
        <taxon>Sphingomonadales</taxon>
        <taxon>Sphingomonadaceae</taxon>
        <taxon>Sphingomonas</taxon>
    </lineage>
</organism>
<sequence length="526" mass="57799">MSYDRDDSDKARTIVLALESAGHSVWWDRHIKGGAQYSKVIEQALMRADAVVVLWSEHSIDSAWVRDEAASGRDSGRLVPVTVDGSQAPLGFRQYQTIDLSGSGLRASSTGMRALQQAVDELAPGTGEVRDIPPQKHAAPAPALARRTLVVGGAVAAIGATGFLLLRAKEPSNPPEVEALFGKARQAWTQGSGEGNAQAIGLYRRATTVAPDNADAWGFLGVAYADRAHWFVTASERTAIWERAHEAGQRALQLDPRNAYGRSAVAYARPMRGNWLLMEREFRRGVSDQPGKWLVSFCLGWLLTLVGRLSEASELFEKIRDEAPPPNQYRWHIQALWGSGKTEEADRVLEEADSIYRTHEVIWQTRFDMLLTGGQPGAALAMTQDPANKPASIPPEELALQAAVARALVSNAPSDREAAKSALMQQSREAAWLARMAIQYLGMTGFADEAFQIADAYYFSRGFSIPDRASATSRPDVTLDARDTRFLFLPTMRALRADARFEGLVNEIGLTRYWQQAGTNADYRRA</sequence>
<dbReference type="SUPFAM" id="SSF48452">
    <property type="entry name" value="TPR-like"/>
    <property type="match status" value="1"/>
</dbReference>
<gene>
    <name evidence="2" type="ORF">LZ496_04440</name>
</gene>
<dbReference type="Proteomes" id="UP001203410">
    <property type="component" value="Unassembled WGS sequence"/>
</dbReference>
<dbReference type="RefSeq" id="WP_249903380.1">
    <property type="nucleotide sequence ID" value="NZ_JAMGBA010000001.1"/>
</dbReference>
<dbReference type="SUPFAM" id="SSF52200">
    <property type="entry name" value="Toll/Interleukin receptor TIR domain"/>
    <property type="match status" value="1"/>
</dbReference>
<dbReference type="InterPro" id="IPR011990">
    <property type="entry name" value="TPR-like_helical_dom_sf"/>
</dbReference>
<name>A0ABT0RSQ8_9SPHN</name>
<proteinExistence type="predicted"/>
<accession>A0ABT0RSQ8</accession>